<evidence type="ECO:0000313" key="1">
    <source>
        <dbReference type="EMBL" id="GAG44484.1"/>
    </source>
</evidence>
<feature type="non-terminal residue" evidence="1">
    <location>
        <position position="1"/>
    </location>
</feature>
<accession>X0XMV3</accession>
<sequence length="129" mass="14899">QVGGRANRNWFDIDMFWVYLGNGHYQFDATKIAEGEKWCADQCIAAMANDLELVIVSTDDPSADNVSFYAQLADNHGYDVSIVRTPRPWSPHELKERTTYRTPVKVIQKQIKLYEEHQDEREASQTTVF</sequence>
<dbReference type="Gene3D" id="3.40.50.300">
    <property type="entry name" value="P-loop containing nucleotide triphosphate hydrolases"/>
    <property type="match status" value="1"/>
</dbReference>
<name>X0XMV3_9ZZZZ</name>
<dbReference type="AlphaFoldDB" id="X0XMV3"/>
<comment type="caution">
    <text evidence="1">The sequence shown here is derived from an EMBL/GenBank/DDBJ whole genome shotgun (WGS) entry which is preliminary data.</text>
</comment>
<dbReference type="InterPro" id="IPR027417">
    <property type="entry name" value="P-loop_NTPase"/>
</dbReference>
<reference evidence="1" key="1">
    <citation type="journal article" date="2014" name="Front. Microbiol.">
        <title>High frequency of phylogenetically diverse reductive dehalogenase-homologous genes in deep subseafloor sedimentary metagenomes.</title>
        <authorList>
            <person name="Kawai M."/>
            <person name="Futagami T."/>
            <person name="Toyoda A."/>
            <person name="Takaki Y."/>
            <person name="Nishi S."/>
            <person name="Hori S."/>
            <person name="Arai W."/>
            <person name="Tsubouchi T."/>
            <person name="Morono Y."/>
            <person name="Uchiyama I."/>
            <person name="Ito T."/>
            <person name="Fujiyama A."/>
            <person name="Inagaki F."/>
            <person name="Takami H."/>
        </authorList>
    </citation>
    <scope>NUCLEOTIDE SEQUENCE</scope>
    <source>
        <strain evidence="1">Expedition CK06-06</strain>
    </source>
</reference>
<protein>
    <submittedName>
        <fullName evidence="1">Uncharacterized protein</fullName>
    </submittedName>
</protein>
<proteinExistence type="predicted"/>
<gene>
    <name evidence="1" type="ORF">S01H1_74750</name>
</gene>
<organism evidence="1">
    <name type="scientific">marine sediment metagenome</name>
    <dbReference type="NCBI Taxonomy" id="412755"/>
    <lineage>
        <taxon>unclassified sequences</taxon>
        <taxon>metagenomes</taxon>
        <taxon>ecological metagenomes</taxon>
    </lineage>
</organism>
<dbReference type="EMBL" id="BARS01050026">
    <property type="protein sequence ID" value="GAG44484.1"/>
    <property type="molecule type" value="Genomic_DNA"/>
</dbReference>